<name>A0A699XBM4_TANCI</name>
<proteinExistence type="predicted"/>
<sequence length="88" mass="8863">GLDLIERAYRREVGPGSEVAVADLFVAARRLAPLGLPGGNAAIEDGDVMSAKGAQHPPGARRGVPGGIIVEDDAATVAEPQALHAAGE</sequence>
<dbReference type="AlphaFoldDB" id="A0A699XBM4"/>
<gene>
    <name evidence="1" type="ORF">Tci_929234</name>
</gene>
<accession>A0A699XBM4</accession>
<feature type="non-terminal residue" evidence="1">
    <location>
        <position position="1"/>
    </location>
</feature>
<organism evidence="1">
    <name type="scientific">Tanacetum cinerariifolium</name>
    <name type="common">Dalmatian daisy</name>
    <name type="synonym">Chrysanthemum cinerariifolium</name>
    <dbReference type="NCBI Taxonomy" id="118510"/>
    <lineage>
        <taxon>Eukaryota</taxon>
        <taxon>Viridiplantae</taxon>
        <taxon>Streptophyta</taxon>
        <taxon>Embryophyta</taxon>
        <taxon>Tracheophyta</taxon>
        <taxon>Spermatophyta</taxon>
        <taxon>Magnoliopsida</taxon>
        <taxon>eudicotyledons</taxon>
        <taxon>Gunneridae</taxon>
        <taxon>Pentapetalae</taxon>
        <taxon>asterids</taxon>
        <taxon>campanulids</taxon>
        <taxon>Asterales</taxon>
        <taxon>Asteraceae</taxon>
        <taxon>Asteroideae</taxon>
        <taxon>Anthemideae</taxon>
        <taxon>Anthemidinae</taxon>
        <taxon>Tanacetum</taxon>
    </lineage>
</organism>
<dbReference type="EMBL" id="BKCJ011839158">
    <property type="protein sequence ID" value="GFD57265.1"/>
    <property type="molecule type" value="Genomic_DNA"/>
</dbReference>
<comment type="caution">
    <text evidence="1">The sequence shown here is derived from an EMBL/GenBank/DDBJ whole genome shotgun (WGS) entry which is preliminary data.</text>
</comment>
<feature type="non-terminal residue" evidence="1">
    <location>
        <position position="88"/>
    </location>
</feature>
<reference evidence="1" key="1">
    <citation type="journal article" date="2019" name="Sci. Rep.">
        <title>Draft genome of Tanacetum cinerariifolium, the natural source of mosquito coil.</title>
        <authorList>
            <person name="Yamashiro T."/>
            <person name="Shiraishi A."/>
            <person name="Satake H."/>
            <person name="Nakayama K."/>
        </authorList>
    </citation>
    <scope>NUCLEOTIDE SEQUENCE</scope>
</reference>
<protein>
    <submittedName>
        <fullName evidence="1">Uncharacterized protein</fullName>
    </submittedName>
</protein>
<evidence type="ECO:0000313" key="1">
    <source>
        <dbReference type="EMBL" id="GFD57265.1"/>
    </source>
</evidence>